<reference evidence="8" key="1">
    <citation type="submission" date="2021-01" db="EMBL/GenBank/DDBJ databases">
        <title>Whole genome shotgun sequence of Actinoplanes nipponensis NBRC 14063.</title>
        <authorList>
            <person name="Komaki H."/>
            <person name="Tamura T."/>
        </authorList>
    </citation>
    <scope>NUCLEOTIDE SEQUENCE</scope>
    <source>
        <strain evidence="8">NBRC 14063</strain>
    </source>
</reference>
<dbReference type="InterPro" id="IPR049453">
    <property type="entry name" value="Memb_transporter_dom"/>
</dbReference>
<dbReference type="EMBL" id="BOMQ01000032">
    <property type="protein sequence ID" value="GIE49308.1"/>
    <property type="molecule type" value="Genomic_DNA"/>
</dbReference>
<dbReference type="AlphaFoldDB" id="A0A919MPA3"/>
<comment type="caution">
    <text evidence="8">The sequence shown here is derived from an EMBL/GenBank/DDBJ whole genome shotgun (WGS) entry which is preliminary data.</text>
</comment>
<feature type="transmembrane region" description="Helical" evidence="6">
    <location>
        <begin position="63"/>
        <end position="81"/>
    </location>
</feature>
<feature type="transmembrane region" description="Helical" evidence="6">
    <location>
        <begin position="87"/>
        <end position="105"/>
    </location>
</feature>
<sequence length="402" mass="41177">MTDLDSQRGLTAVLAELRGRSRSGVGAGWSRVRAGFPLALQAGLGAGIAWFIAHDVIGRPSPFFAPIAAVITLASSVGQRARRTVELVVGVAIGIGIGDGIILLIGTGPWQVGLVVVLAIGTAAAVGGGTPLVVQSASSAVLVATLTTPSTGLPYTRFFDALVGGAVGLTVMTLLLPLNPLTVIRRAADPALQALADGLHAIAEALRAGDAGAVGGALDQLRSAEATFTGFDQAAAAASENVAFAPARWRTRGALSQYVEGADHVTYALRNVRVLARRVLTALGDGEAIPQCLPSSVELLGDAVNLLRQEWARGAEPVATRERALRAAAESGRAYDEGVGFSGGVVVAQVRTTVSDLLRATGIEYAEAPRLVRRAVGWPGRGRTARKGAGRARPSSSGRGPS</sequence>
<feature type="transmembrane region" description="Helical" evidence="6">
    <location>
        <begin position="112"/>
        <end position="134"/>
    </location>
</feature>
<evidence type="ECO:0000256" key="5">
    <source>
        <dbReference type="SAM" id="MobiDB-lite"/>
    </source>
</evidence>
<evidence type="ECO:0000259" key="7">
    <source>
        <dbReference type="Pfam" id="PF13515"/>
    </source>
</evidence>
<feature type="compositionally biased region" description="Low complexity" evidence="5">
    <location>
        <begin position="391"/>
        <end position="402"/>
    </location>
</feature>
<feature type="transmembrane region" description="Helical" evidence="6">
    <location>
        <begin position="154"/>
        <end position="176"/>
    </location>
</feature>
<gene>
    <name evidence="8" type="ORF">Ani05nite_28420</name>
</gene>
<keyword evidence="4 6" id="KW-0472">Membrane</keyword>
<evidence type="ECO:0000256" key="2">
    <source>
        <dbReference type="ARBA" id="ARBA00022692"/>
    </source>
</evidence>
<evidence type="ECO:0000256" key="6">
    <source>
        <dbReference type="SAM" id="Phobius"/>
    </source>
</evidence>
<evidence type="ECO:0000256" key="3">
    <source>
        <dbReference type="ARBA" id="ARBA00022989"/>
    </source>
</evidence>
<feature type="domain" description="Integral membrane bound transporter" evidence="7">
    <location>
        <begin position="48"/>
        <end position="171"/>
    </location>
</feature>
<feature type="transmembrane region" description="Helical" evidence="6">
    <location>
        <begin position="34"/>
        <end position="51"/>
    </location>
</feature>
<evidence type="ECO:0000256" key="4">
    <source>
        <dbReference type="ARBA" id="ARBA00023136"/>
    </source>
</evidence>
<organism evidence="8 9">
    <name type="scientific">Actinoplanes nipponensis</name>
    <dbReference type="NCBI Taxonomy" id="135950"/>
    <lineage>
        <taxon>Bacteria</taxon>
        <taxon>Bacillati</taxon>
        <taxon>Actinomycetota</taxon>
        <taxon>Actinomycetes</taxon>
        <taxon>Micromonosporales</taxon>
        <taxon>Micromonosporaceae</taxon>
        <taxon>Actinoplanes</taxon>
    </lineage>
</organism>
<feature type="region of interest" description="Disordered" evidence="5">
    <location>
        <begin position="378"/>
        <end position="402"/>
    </location>
</feature>
<protein>
    <recommendedName>
        <fullName evidence="7">Integral membrane bound transporter domain-containing protein</fullName>
    </recommendedName>
</protein>
<proteinExistence type="predicted"/>
<dbReference type="Pfam" id="PF13515">
    <property type="entry name" value="FUSC_2"/>
    <property type="match status" value="1"/>
</dbReference>
<dbReference type="RefSeq" id="WP_203768598.1">
    <property type="nucleotide sequence ID" value="NZ_BAAAYJ010000032.1"/>
</dbReference>
<evidence type="ECO:0000313" key="9">
    <source>
        <dbReference type="Proteomes" id="UP000647172"/>
    </source>
</evidence>
<dbReference type="GO" id="GO:0016020">
    <property type="term" value="C:membrane"/>
    <property type="evidence" value="ECO:0007669"/>
    <property type="project" value="UniProtKB-SubCell"/>
</dbReference>
<accession>A0A919MPA3</accession>
<keyword evidence="2 6" id="KW-0812">Transmembrane</keyword>
<dbReference type="Proteomes" id="UP000647172">
    <property type="component" value="Unassembled WGS sequence"/>
</dbReference>
<evidence type="ECO:0000256" key="1">
    <source>
        <dbReference type="ARBA" id="ARBA00004141"/>
    </source>
</evidence>
<evidence type="ECO:0000313" key="8">
    <source>
        <dbReference type="EMBL" id="GIE49308.1"/>
    </source>
</evidence>
<name>A0A919MPA3_9ACTN</name>
<keyword evidence="3 6" id="KW-1133">Transmembrane helix</keyword>
<comment type="subcellular location">
    <subcellularLocation>
        <location evidence="1">Membrane</location>
        <topology evidence="1">Multi-pass membrane protein</topology>
    </subcellularLocation>
</comment>
<keyword evidence="9" id="KW-1185">Reference proteome</keyword>